<dbReference type="InterPro" id="IPR028098">
    <property type="entry name" value="Glyco_trans_4-like_N"/>
</dbReference>
<comment type="caution">
    <text evidence="2">The sequence shown here is derived from an EMBL/GenBank/DDBJ whole genome shotgun (WGS) entry which is preliminary data.</text>
</comment>
<dbReference type="Proteomes" id="UP000324104">
    <property type="component" value="Unassembled WGS sequence"/>
</dbReference>
<name>A0A5D5AJZ3_9EURY</name>
<dbReference type="PANTHER" id="PTHR12526:SF630">
    <property type="entry name" value="GLYCOSYLTRANSFERASE"/>
    <property type="match status" value="1"/>
</dbReference>
<dbReference type="CDD" id="cd03801">
    <property type="entry name" value="GT4_PimA-like"/>
    <property type="match status" value="1"/>
</dbReference>
<dbReference type="Gene3D" id="3.40.50.2000">
    <property type="entry name" value="Glycogen Phosphorylase B"/>
    <property type="match status" value="2"/>
</dbReference>
<keyword evidence="2" id="KW-0808">Transferase</keyword>
<gene>
    <name evidence="2" type="ORF">FYC77_11075</name>
</gene>
<sequence length="317" mass="35710">MVDVEGPQVLHLTPSREVFFDQQIETLEEKGVDCTVCVVPGADQIDGDMGRDRGVSEYLRFLPRVRRELRNGDYDLIHANYGLTAPYAITQLRRPIVLTLWGSDVVGFDGLVTRACAWRADAVTVRSEEMRELLGRDDAHIVPSGVDLERFRPIDRIRARERVGWDRETYHVLFPYSPSYERKNYPLAKRVVERTEAELGEEITLQTISGVSHEDVPYYVNAANVLLLTSDHEGSPNTVKEAMACNVPVVSTDVGDVRERLDGVSHGGVGANEDELVDCLRNALESTDPTNGRDLVREVSWDRIGDRLLDLYDDQID</sequence>
<dbReference type="AlphaFoldDB" id="A0A5D5AJZ3"/>
<organism evidence="2 3">
    <name type="scientific">Natrialba swarupiae</name>
    <dbReference type="NCBI Taxonomy" id="2448032"/>
    <lineage>
        <taxon>Archaea</taxon>
        <taxon>Methanobacteriati</taxon>
        <taxon>Methanobacteriota</taxon>
        <taxon>Stenosarchaea group</taxon>
        <taxon>Halobacteria</taxon>
        <taxon>Halobacteriales</taxon>
        <taxon>Natrialbaceae</taxon>
        <taxon>Natrialba</taxon>
    </lineage>
</organism>
<feature type="domain" description="Glycosyltransferase subfamily 4-like N-terminal" evidence="1">
    <location>
        <begin position="19"/>
        <end position="150"/>
    </location>
</feature>
<evidence type="ECO:0000313" key="2">
    <source>
        <dbReference type="EMBL" id="TYT62006.1"/>
    </source>
</evidence>
<proteinExistence type="predicted"/>
<reference evidence="2 3" key="1">
    <citation type="submission" date="2019-08" db="EMBL/GenBank/DDBJ databases">
        <title>Archaea genome.</title>
        <authorList>
            <person name="Kajale S."/>
            <person name="Shouche Y."/>
            <person name="Deshpande N."/>
            <person name="Sharma A."/>
        </authorList>
    </citation>
    <scope>NUCLEOTIDE SEQUENCE [LARGE SCALE GENOMIC DNA]</scope>
    <source>
        <strain evidence="2 3">ESP3B_9</strain>
    </source>
</reference>
<evidence type="ECO:0000313" key="3">
    <source>
        <dbReference type="Proteomes" id="UP000324104"/>
    </source>
</evidence>
<dbReference type="EMBL" id="VTAW01000012">
    <property type="protein sequence ID" value="TYT62006.1"/>
    <property type="molecule type" value="Genomic_DNA"/>
</dbReference>
<accession>A0A5D5AJZ3</accession>
<dbReference type="Pfam" id="PF13692">
    <property type="entry name" value="Glyco_trans_1_4"/>
    <property type="match status" value="1"/>
</dbReference>
<dbReference type="SUPFAM" id="SSF53756">
    <property type="entry name" value="UDP-Glycosyltransferase/glycogen phosphorylase"/>
    <property type="match status" value="1"/>
</dbReference>
<dbReference type="RefSeq" id="WP_149081567.1">
    <property type="nucleotide sequence ID" value="NZ_VTAW01000012.1"/>
</dbReference>
<dbReference type="GO" id="GO:0016740">
    <property type="term" value="F:transferase activity"/>
    <property type="evidence" value="ECO:0007669"/>
    <property type="project" value="UniProtKB-KW"/>
</dbReference>
<evidence type="ECO:0000259" key="1">
    <source>
        <dbReference type="Pfam" id="PF13439"/>
    </source>
</evidence>
<protein>
    <submittedName>
        <fullName evidence="2">Glycosyltransferase family 4 protein</fullName>
    </submittedName>
</protein>
<dbReference type="Pfam" id="PF13439">
    <property type="entry name" value="Glyco_transf_4"/>
    <property type="match status" value="1"/>
</dbReference>
<dbReference type="PANTHER" id="PTHR12526">
    <property type="entry name" value="GLYCOSYLTRANSFERASE"/>
    <property type="match status" value="1"/>
</dbReference>
<keyword evidence="3" id="KW-1185">Reference proteome</keyword>